<keyword evidence="1" id="KW-0175">Coiled coil</keyword>
<comment type="function">
    <text evidence="1">Mediates coordination of peptidoglycan synthesis and outer membrane constriction during cell division.</text>
</comment>
<feature type="chain" id="PRO_5038200637" description="Cell division coordinator CpoB" evidence="1">
    <location>
        <begin position="23"/>
        <end position="277"/>
    </location>
</feature>
<dbReference type="AlphaFoldDB" id="A0A927HDM2"/>
<keyword evidence="1" id="KW-0732">Signal</keyword>
<name>A0A927HDM2_9RHOB</name>
<sequence precursor="true">MKTRFIVALGLGLMISPFSAFAQGDQTLADIRQELTVLFVEVQKLKRELSTTGGTAVDTGTGTGSVLERVNAMESELQRLTAKSEELENRVNRIVADGTNRIGDLEFRLVELEGGDVSALGETTTLGGAGQATTQAPLTAPATPTDQAELAVGEKADFERAQEALANSDFRTAADQFATFNQTYPGGPLAAEAELRRGEALKGLGDDREAARAFLASFSTNPTGPLAPQSLFELGRSLGVLGQVNEACVTLFEVTSRFPESPFAADATAQRQTLLCP</sequence>
<evidence type="ECO:0000256" key="1">
    <source>
        <dbReference type="HAMAP-Rule" id="MF_02066"/>
    </source>
</evidence>
<keyword evidence="1" id="KW-0131">Cell cycle</keyword>
<dbReference type="HAMAP" id="MF_02066">
    <property type="entry name" value="CpoB"/>
    <property type="match status" value="1"/>
</dbReference>
<dbReference type="Proteomes" id="UP000635142">
    <property type="component" value="Unassembled WGS sequence"/>
</dbReference>
<evidence type="ECO:0000313" key="3">
    <source>
        <dbReference type="Proteomes" id="UP000635142"/>
    </source>
</evidence>
<dbReference type="Gene3D" id="1.25.40.10">
    <property type="entry name" value="Tetratricopeptide repeat domain"/>
    <property type="match status" value="1"/>
</dbReference>
<feature type="signal peptide" evidence="1">
    <location>
        <begin position="1"/>
        <end position="22"/>
    </location>
</feature>
<dbReference type="RefSeq" id="WP_191074792.1">
    <property type="nucleotide sequence ID" value="NZ_JACTAG010000001.1"/>
</dbReference>
<gene>
    <name evidence="2" type="primary">ybgF</name>
    <name evidence="1" type="synonym">cpoB</name>
    <name evidence="2" type="ORF">H9Q16_08015</name>
</gene>
<proteinExistence type="inferred from homology"/>
<evidence type="ECO:0000313" key="2">
    <source>
        <dbReference type="EMBL" id="MBD3663862.1"/>
    </source>
</evidence>
<dbReference type="GO" id="GO:0030288">
    <property type="term" value="C:outer membrane-bounded periplasmic space"/>
    <property type="evidence" value="ECO:0007669"/>
    <property type="project" value="UniProtKB-UniRule"/>
</dbReference>
<reference evidence="2" key="1">
    <citation type="submission" date="2020-08" db="EMBL/GenBank/DDBJ databases">
        <title>Sulfitobacter aestuariivivens sp. nov., isolated from a tidal flat.</title>
        <authorList>
            <person name="Park S."/>
            <person name="Yoon J.-H."/>
        </authorList>
    </citation>
    <scope>NUCLEOTIDE SEQUENCE</scope>
    <source>
        <strain evidence="2">TSTF-M16</strain>
    </source>
</reference>
<comment type="subcellular location">
    <subcellularLocation>
        <location evidence="1">Periplasm</location>
    </subcellularLocation>
</comment>
<protein>
    <recommendedName>
        <fullName evidence="1">Cell division coordinator CpoB</fullName>
    </recommendedName>
</protein>
<dbReference type="SUPFAM" id="SSF48452">
    <property type="entry name" value="TPR-like"/>
    <property type="match status" value="1"/>
</dbReference>
<organism evidence="2 3">
    <name type="scientific">Sulfitobacter aestuariivivens</name>
    <dbReference type="NCBI Taxonomy" id="2766981"/>
    <lineage>
        <taxon>Bacteria</taxon>
        <taxon>Pseudomonadati</taxon>
        <taxon>Pseudomonadota</taxon>
        <taxon>Alphaproteobacteria</taxon>
        <taxon>Rhodobacterales</taxon>
        <taxon>Roseobacteraceae</taxon>
        <taxon>Sulfitobacter</taxon>
    </lineage>
</organism>
<dbReference type="InterPro" id="IPR034706">
    <property type="entry name" value="CpoB"/>
</dbReference>
<keyword evidence="3" id="KW-1185">Reference proteome</keyword>
<comment type="similarity">
    <text evidence="1">Belongs to the CpoB family.</text>
</comment>
<accession>A0A927HDM2</accession>
<comment type="caution">
    <text evidence="2">The sequence shown here is derived from an EMBL/GenBank/DDBJ whole genome shotgun (WGS) entry which is preliminary data.</text>
</comment>
<dbReference type="GO" id="GO:0043093">
    <property type="term" value="P:FtsZ-dependent cytokinesis"/>
    <property type="evidence" value="ECO:0007669"/>
    <property type="project" value="UniProtKB-UniRule"/>
</dbReference>
<feature type="coiled-coil region" evidence="1">
    <location>
        <begin position="28"/>
        <end position="97"/>
    </location>
</feature>
<keyword evidence="1" id="KW-0132">Cell division</keyword>
<dbReference type="InterPro" id="IPR011990">
    <property type="entry name" value="TPR-like_helical_dom_sf"/>
</dbReference>
<dbReference type="NCBIfam" id="TIGR02795">
    <property type="entry name" value="tol_pal_ybgF"/>
    <property type="match status" value="1"/>
</dbReference>
<keyword evidence="1" id="KW-0574">Periplasm</keyword>
<dbReference type="EMBL" id="JACTAG010000001">
    <property type="protein sequence ID" value="MBD3663862.1"/>
    <property type="molecule type" value="Genomic_DNA"/>
</dbReference>
<dbReference type="InterPro" id="IPR014162">
    <property type="entry name" value="CpoB_C"/>
</dbReference>